<evidence type="ECO:0000256" key="2">
    <source>
        <dbReference type="ARBA" id="ARBA00023002"/>
    </source>
</evidence>
<dbReference type="SUPFAM" id="SSF50475">
    <property type="entry name" value="FMN-binding split barrel"/>
    <property type="match status" value="1"/>
</dbReference>
<dbReference type="InterPro" id="IPR050268">
    <property type="entry name" value="NADH-dep_flavin_reductase"/>
</dbReference>
<dbReference type="OrthoDB" id="9794638at2"/>
<dbReference type="GO" id="GO:0042602">
    <property type="term" value="F:riboflavin reductase (NADPH) activity"/>
    <property type="evidence" value="ECO:0007669"/>
    <property type="project" value="TreeGrafter"/>
</dbReference>
<evidence type="ECO:0000256" key="1">
    <source>
        <dbReference type="ARBA" id="ARBA00008898"/>
    </source>
</evidence>
<reference evidence="4 5" key="1">
    <citation type="journal article" date="2016" name="Front. Microbiol.">
        <title>Fuerstia marisgermanicae gen. nov., sp. nov., an Unusual Member of the Phylum Planctomycetes from the German Wadden Sea.</title>
        <authorList>
            <person name="Kohn T."/>
            <person name="Heuer A."/>
            <person name="Jogler M."/>
            <person name="Vollmers J."/>
            <person name="Boedeker C."/>
            <person name="Bunk B."/>
            <person name="Rast P."/>
            <person name="Borchert D."/>
            <person name="Glockner I."/>
            <person name="Freese H.M."/>
            <person name="Klenk H.P."/>
            <person name="Overmann J."/>
            <person name="Kaster A.K."/>
            <person name="Rohde M."/>
            <person name="Wiegand S."/>
            <person name="Jogler C."/>
        </authorList>
    </citation>
    <scope>NUCLEOTIDE SEQUENCE [LARGE SCALE GENOMIC DNA]</scope>
    <source>
        <strain evidence="4 5">NH11</strain>
    </source>
</reference>
<dbReference type="GO" id="GO:0010181">
    <property type="term" value="F:FMN binding"/>
    <property type="evidence" value="ECO:0007669"/>
    <property type="project" value="InterPro"/>
</dbReference>
<dbReference type="AlphaFoldDB" id="A0A1P8WBE5"/>
<dbReference type="EMBL" id="CP017641">
    <property type="protein sequence ID" value="APZ91394.1"/>
    <property type="molecule type" value="Genomic_DNA"/>
</dbReference>
<dbReference type="PANTHER" id="PTHR30466:SF11">
    <property type="entry name" value="FLAVIN-DEPENDENT MONOOXYGENASE, REDUCTASE SUBUNIT HSAB"/>
    <property type="match status" value="1"/>
</dbReference>
<dbReference type="InterPro" id="IPR012349">
    <property type="entry name" value="Split_barrel_FMN-bd"/>
</dbReference>
<evidence type="ECO:0000313" key="5">
    <source>
        <dbReference type="Proteomes" id="UP000187735"/>
    </source>
</evidence>
<protein>
    <submittedName>
        <fullName evidence="4">Diflavin flavoprotein A 1</fullName>
        <ecNumber evidence="4">1.-.-.-</ecNumber>
    </submittedName>
</protein>
<evidence type="ECO:0000259" key="3">
    <source>
        <dbReference type="SMART" id="SM00903"/>
    </source>
</evidence>
<sequence length="164" mass="17573">MNQQTKDQIAPVLGRVPSGVFILVAGDGAGQQTGLLASWLQQASFEPPQITIAVNKSRYLTDWLKAGSPITVNQVSKGDSVLFKHFGRGFEPDADAFTGVETTTAENGLPLLMAAMASMEGTIVSQMEAGDHVIYLADITAAKAFKDAAEFDPQVHVRKNGFNY</sequence>
<dbReference type="STRING" id="1891926.Fuma_00982"/>
<dbReference type="KEGG" id="fmr:Fuma_00982"/>
<keyword evidence="5" id="KW-1185">Reference proteome</keyword>
<gene>
    <name evidence="4" type="primary">dfa1</name>
    <name evidence="4" type="ORF">Fuma_00982</name>
</gene>
<name>A0A1P8WBE5_9PLAN</name>
<keyword evidence="2 4" id="KW-0560">Oxidoreductase</keyword>
<dbReference type="PANTHER" id="PTHR30466">
    <property type="entry name" value="FLAVIN REDUCTASE"/>
    <property type="match status" value="1"/>
</dbReference>
<organism evidence="4 5">
    <name type="scientific">Fuerstiella marisgermanici</name>
    <dbReference type="NCBI Taxonomy" id="1891926"/>
    <lineage>
        <taxon>Bacteria</taxon>
        <taxon>Pseudomonadati</taxon>
        <taxon>Planctomycetota</taxon>
        <taxon>Planctomycetia</taxon>
        <taxon>Planctomycetales</taxon>
        <taxon>Planctomycetaceae</taxon>
        <taxon>Fuerstiella</taxon>
    </lineage>
</organism>
<dbReference type="Pfam" id="PF01613">
    <property type="entry name" value="Flavin_Reduct"/>
    <property type="match status" value="1"/>
</dbReference>
<comment type="similarity">
    <text evidence="1">Belongs to the non-flavoprotein flavin reductase family.</text>
</comment>
<dbReference type="RefSeq" id="WP_077023164.1">
    <property type="nucleotide sequence ID" value="NZ_CP017641.1"/>
</dbReference>
<evidence type="ECO:0000313" key="4">
    <source>
        <dbReference type="EMBL" id="APZ91394.1"/>
    </source>
</evidence>
<dbReference type="EC" id="1.-.-.-" evidence="4"/>
<dbReference type="Proteomes" id="UP000187735">
    <property type="component" value="Chromosome"/>
</dbReference>
<feature type="domain" description="Flavin reductase like" evidence="3">
    <location>
        <begin position="13"/>
        <end position="164"/>
    </location>
</feature>
<dbReference type="SMART" id="SM00903">
    <property type="entry name" value="Flavin_Reduct"/>
    <property type="match status" value="1"/>
</dbReference>
<accession>A0A1P8WBE5</accession>
<dbReference type="Gene3D" id="2.30.110.10">
    <property type="entry name" value="Electron Transport, Fmn-binding Protein, Chain A"/>
    <property type="match status" value="1"/>
</dbReference>
<dbReference type="InterPro" id="IPR002563">
    <property type="entry name" value="Flavin_Rdtase-like_dom"/>
</dbReference>
<proteinExistence type="inferred from homology"/>